<evidence type="ECO:0000256" key="1">
    <source>
        <dbReference type="ARBA" id="ARBA00008467"/>
    </source>
</evidence>
<keyword evidence="2 3" id="KW-0808">Transferase</keyword>
<evidence type="ECO:0000256" key="2">
    <source>
        <dbReference type="ARBA" id="ARBA00022679"/>
    </source>
</evidence>
<accession>A0A3N4NQL8</accession>
<comment type="caution">
    <text evidence="5">The sequence shown here is derived from an EMBL/GenBank/DDBJ whole genome shotgun (WGS) entry which is preliminary data.</text>
</comment>
<evidence type="ECO:0000259" key="4">
    <source>
        <dbReference type="PROSITE" id="PS52004"/>
    </source>
</evidence>
<dbReference type="RefSeq" id="WP_123896907.1">
    <property type="nucleotide sequence ID" value="NZ_RPFJ01000006.1"/>
</dbReference>
<dbReference type="PANTHER" id="PTHR11712:SF336">
    <property type="entry name" value="3-OXOACYL-[ACYL-CARRIER-PROTEIN] SYNTHASE, MITOCHONDRIAL"/>
    <property type="match status" value="1"/>
</dbReference>
<dbReference type="OrthoDB" id="9808669at2"/>
<gene>
    <name evidence="5" type="ORF">EGM88_05200</name>
</gene>
<evidence type="ECO:0000313" key="5">
    <source>
        <dbReference type="EMBL" id="RPD98591.1"/>
    </source>
</evidence>
<comment type="similarity">
    <text evidence="1 3">Belongs to the thiolase-like superfamily. Beta-ketoacyl-ACP synthases family.</text>
</comment>
<dbReference type="AlphaFoldDB" id="A0A3N4NQL8"/>
<evidence type="ECO:0000256" key="3">
    <source>
        <dbReference type="RuleBase" id="RU003694"/>
    </source>
</evidence>
<dbReference type="Pfam" id="PF00109">
    <property type="entry name" value="ketoacyl-synt"/>
    <property type="match status" value="1"/>
</dbReference>
<dbReference type="Gene3D" id="3.40.47.10">
    <property type="match status" value="2"/>
</dbReference>
<dbReference type="InterPro" id="IPR014031">
    <property type="entry name" value="Ketoacyl_synth_C"/>
</dbReference>
<sequence length="381" mass="41480">MSKIYLTYNNIISSLGFTTTENIENISKDISGIEKIEDINLSQTPIYTSLVNTIKLDNTFKKLGNINDFTRLEKLMILSLHDVLTESNVKITPKTGLIISTTKGNIDVLDSSSKFSKKRAYLSELAKQIQRFFGFKNEAIVLSNACVSGVLAISVAKRLIKSDMYDNVFVVSGDIVSKFIISGFQSFQAISDSSCKPFSKNRTGINIGEAAASVLVTSQKENLAPDAVEILGDASCNDANHISGPSRTGEGLYRSMLSAFNEANIKTTEIDYVSAHGTATNYNDEMEAIAFDRINLEKVSINSLKGYYGHTLGASGLLESIVGMQSLYNNTLYASYGFDEIGVSKPLNIIKETTEKPLTTFLKTASGFGGCNTAAIFKKVL</sequence>
<dbReference type="GO" id="GO:0004315">
    <property type="term" value="F:3-oxoacyl-[acyl-carrier-protein] synthase activity"/>
    <property type="evidence" value="ECO:0007669"/>
    <property type="project" value="TreeGrafter"/>
</dbReference>
<dbReference type="EMBL" id="RPFJ01000006">
    <property type="protein sequence ID" value="RPD98591.1"/>
    <property type="molecule type" value="Genomic_DNA"/>
</dbReference>
<protein>
    <submittedName>
        <fullName evidence="5">Beta-ketoacyl synthase</fullName>
    </submittedName>
</protein>
<dbReference type="Pfam" id="PF02801">
    <property type="entry name" value="Ketoacyl-synt_C"/>
    <property type="match status" value="1"/>
</dbReference>
<keyword evidence="6" id="KW-1185">Reference proteome</keyword>
<organism evidence="5 6">
    <name type="scientific">Aureibaculum marinum</name>
    <dbReference type="NCBI Taxonomy" id="2487930"/>
    <lineage>
        <taxon>Bacteria</taxon>
        <taxon>Pseudomonadati</taxon>
        <taxon>Bacteroidota</taxon>
        <taxon>Flavobacteriia</taxon>
        <taxon>Flavobacteriales</taxon>
        <taxon>Flavobacteriaceae</taxon>
        <taxon>Aureibaculum</taxon>
    </lineage>
</organism>
<dbReference type="Proteomes" id="UP000270856">
    <property type="component" value="Unassembled WGS sequence"/>
</dbReference>
<dbReference type="PROSITE" id="PS52004">
    <property type="entry name" value="KS3_2"/>
    <property type="match status" value="1"/>
</dbReference>
<dbReference type="GO" id="GO:0006633">
    <property type="term" value="P:fatty acid biosynthetic process"/>
    <property type="evidence" value="ECO:0007669"/>
    <property type="project" value="TreeGrafter"/>
</dbReference>
<evidence type="ECO:0000313" key="6">
    <source>
        <dbReference type="Proteomes" id="UP000270856"/>
    </source>
</evidence>
<reference evidence="5 6" key="1">
    <citation type="submission" date="2018-11" db="EMBL/GenBank/DDBJ databases">
        <title>Aureibaculum marinum gen. nov., sp. nov., a member of the family Flavobacteriaceae isolated from the Bohai Sea.</title>
        <authorList>
            <person name="Ji X."/>
        </authorList>
    </citation>
    <scope>NUCLEOTIDE SEQUENCE [LARGE SCALE GENOMIC DNA]</scope>
    <source>
        <strain evidence="5 6">BH-SD17</strain>
    </source>
</reference>
<feature type="domain" description="Ketosynthase family 3 (KS3)" evidence="4">
    <location>
        <begin position="1"/>
        <end position="379"/>
    </location>
</feature>
<dbReference type="InterPro" id="IPR020841">
    <property type="entry name" value="PKS_Beta-ketoAc_synthase_dom"/>
</dbReference>
<name>A0A3N4NQL8_9FLAO</name>
<dbReference type="InterPro" id="IPR016039">
    <property type="entry name" value="Thiolase-like"/>
</dbReference>
<dbReference type="InterPro" id="IPR014030">
    <property type="entry name" value="Ketoacyl_synth_N"/>
</dbReference>
<dbReference type="PANTHER" id="PTHR11712">
    <property type="entry name" value="POLYKETIDE SYNTHASE-RELATED"/>
    <property type="match status" value="1"/>
</dbReference>
<dbReference type="SUPFAM" id="SSF53901">
    <property type="entry name" value="Thiolase-like"/>
    <property type="match status" value="1"/>
</dbReference>
<dbReference type="InterPro" id="IPR000794">
    <property type="entry name" value="Beta-ketoacyl_synthase"/>
</dbReference>
<proteinExistence type="inferred from homology"/>